<gene>
    <name evidence="1" type="ORF">JL_169</name>
</gene>
<evidence type="ECO:0000313" key="1">
    <source>
        <dbReference type="EMBL" id="AGR46838.1"/>
    </source>
</evidence>
<keyword evidence="2" id="KW-1185">Reference proteome</keyword>
<dbReference type="SUPFAM" id="SSF109604">
    <property type="entry name" value="HD-domain/PDEase-like"/>
    <property type="match status" value="1"/>
</dbReference>
<dbReference type="Gene3D" id="1.10.3210.10">
    <property type="entry name" value="Hypothetical protein af1432"/>
    <property type="match status" value="1"/>
</dbReference>
<dbReference type="Proteomes" id="UP000015092">
    <property type="component" value="Segment"/>
</dbReference>
<organism evidence="1 2">
    <name type="scientific">Bacillus phage JL</name>
    <dbReference type="NCBI Taxonomy" id="1296655"/>
    <lineage>
        <taxon>Viruses</taxon>
        <taxon>Duplodnaviria</taxon>
        <taxon>Heunggongvirae</taxon>
        <taxon>Uroviricota</taxon>
        <taxon>Caudoviricetes</taxon>
        <taxon>Herelleviridae</taxon>
        <taxon>Spounavirinae</taxon>
        <taxon>Siminovitchvirus</taxon>
        <taxon>Siminovitchvirus JL</taxon>
    </lineage>
</organism>
<dbReference type="GeneID" id="26642287"/>
<protein>
    <submittedName>
        <fullName evidence="1">Uncharacterized protein</fullName>
    </submittedName>
</protein>
<dbReference type="OrthoDB" id="22461at10239"/>
<reference evidence="1 2" key="1">
    <citation type="journal article" date="2014" name="Genome Announc.">
        <title>Genome Sequences of Three Novel Bacillus cereus Bacteriophages.</title>
        <authorList>
            <person name="Grose J.H."/>
            <person name="Jensen J.D."/>
            <person name="Merrill B.D."/>
            <person name="Fisher J.N."/>
            <person name="Burnett S.H."/>
            <person name="Breakwell D.P."/>
        </authorList>
    </citation>
    <scope>NUCLEOTIDE SEQUENCE [LARGE SCALE GENOMIC DNA]</scope>
</reference>
<accession>S5M8J5</accession>
<evidence type="ECO:0000313" key="2">
    <source>
        <dbReference type="Proteomes" id="UP000015092"/>
    </source>
</evidence>
<dbReference type="RefSeq" id="YP_009215945.1">
    <property type="nucleotide sequence ID" value="NC_028982.1"/>
</dbReference>
<sequence length="273" mass="30625">MNEIKQFVDVDHEFAYELGCISDSVCKFLALHGLQNAPDYFWYVPASSSGKYHPKSSLGLAGLIRHVKAVFRISEELLEHKLYSPFSDKEKDMIRVAILLHDCLKQGKAGTHTVPEHPLLVREALNPLKSEVDSIGSVKAIEETWSLVCDMIETHMGIWNTDKEGKEIMDIPKTKAQLHVHMCDYLASRKYIEVDVTPRESQSNYKKSDAPAWLSDKATQGQIGFIKKLLVTAMNKGVSHTYDGLTLVENGEIVITKGKASEIIQTLQRLTGQ</sequence>
<dbReference type="EMBL" id="KC595512">
    <property type="protein sequence ID" value="AGR46838.1"/>
    <property type="molecule type" value="Genomic_DNA"/>
</dbReference>
<dbReference type="KEGG" id="vg:26642287"/>
<proteinExistence type="predicted"/>
<name>S5M8J5_9CAUD</name>